<proteinExistence type="predicted"/>
<dbReference type="AlphaFoldDB" id="A0A2N9ITG9"/>
<sequence length="408" mass="45246">MNIGSNVRKNGQRREKDHEELVLFRELHKRRNNIAVSLLQPVSDEFDPHSHHPAAPGNYPLYRIPSAKKGAGSFEFLADNGKNDYDWLKTPPATPLFPSLEMEATAPQLAIQKDLHVNLLRITNQNQLEAGNLEAPKAISNNGKPNPKVPLRSTTPSQRRNISSIQSTKTTKGTPIINQKLATTDISKRTNASTNTTSKSTNQNLNKDFLTSNLSKNIGIPDHSKTKPRSRCVSPLVRSTIPAQIPDFSNETPPNLRTDRSTSATRGRPVINPTIISVQQKPEASPKPRRQSCSPSVMRGRKVESKQENTQGNNTTMTTQKAGRIQTANNGTNVLGSRMVEKMMNARKSGVDQERESKPKLRGFINESSGYGRMMSKSSLDMALKHMEIKRDRINSSHIGIVPGRRSS</sequence>
<feature type="region of interest" description="Disordered" evidence="1">
    <location>
        <begin position="244"/>
        <end position="320"/>
    </location>
</feature>
<protein>
    <submittedName>
        <fullName evidence="2">Uncharacterized protein</fullName>
    </submittedName>
</protein>
<accession>A0A2N9ITG9</accession>
<name>A0A2N9ITG9_FAGSY</name>
<reference evidence="2" key="1">
    <citation type="submission" date="2018-02" db="EMBL/GenBank/DDBJ databases">
        <authorList>
            <person name="Cohen D.B."/>
            <person name="Kent A.D."/>
        </authorList>
    </citation>
    <scope>NUCLEOTIDE SEQUENCE</scope>
</reference>
<organism evidence="2">
    <name type="scientific">Fagus sylvatica</name>
    <name type="common">Beechnut</name>
    <dbReference type="NCBI Taxonomy" id="28930"/>
    <lineage>
        <taxon>Eukaryota</taxon>
        <taxon>Viridiplantae</taxon>
        <taxon>Streptophyta</taxon>
        <taxon>Embryophyta</taxon>
        <taxon>Tracheophyta</taxon>
        <taxon>Spermatophyta</taxon>
        <taxon>Magnoliopsida</taxon>
        <taxon>eudicotyledons</taxon>
        <taxon>Gunneridae</taxon>
        <taxon>Pentapetalae</taxon>
        <taxon>rosids</taxon>
        <taxon>fabids</taxon>
        <taxon>Fagales</taxon>
        <taxon>Fagaceae</taxon>
        <taxon>Fagus</taxon>
    </lineage>
</organism>
<dbReference type="GO" id="GO:0043622">
    <property type="term" value="P:cortical microtubule organization"/>
    <property type="evidence" value="ECO:0007669"/>
    <property type="project" value="TreeGrafter"/>
</dbReference>
<feature type="compositionally biased region" description="Low complexity" evidence="1">
    <location>
        <begin position="189"/>
        <end position="205"/>
    </location>
</feature>
<feature type="compositionally biased region" description="Polar residues" evidence="1">
    <location>
        <begin position="247"/>
        <end position="265"/>
    </location>
</feature>
<feature type="region of interest" description="Disordered" evidence="1">
    <location>
        <begin position="135"/>
        <end position="205"/>
    </location>
</feature>
<feature type="compositionally biased region" description="Polar residues" evidence="1">
    <location>
        <begin position="152"/>
        <end position="185"/>
    </location>
</feature>
<dbReference type="PANTHER" id="PTHR31949">
    <property type="entry name" value="GASTRIC MUCIN-LIKE PROTEIN"/>
    <property type="match status" value="1"/>
</dbReference>
<evidence type="ECO:0000313" key="2">
    <source>
        <dbReference type="EMBL" id="SPD27584.1"/>
    </source>
</evidence>
<dbReference type="PANTHER" id="PTHR31949:SF6">
    <property type="entry name" value="DUF4005 DOMAIN-CONTAINING PROTEIN"/>
    <property type="match status" value="1"/>
</dbReference>
<dbReference type="GO" id="GO:0055028">
    <property type="term" value="C:cortical microtubule"/>
    <property type="evidence" value="ECO:0007669"/>
    <property type="project" value="TreeGrafter"/>
</dbReference>
<dbReference type="EMBL" id="OIVN01006198">
    <property type="protein sequence ID" value="SPD27584.1"/>
    <property type="molecule type" value="Genomic_DNA"/>
</dbReference>
<evidence type="ECO:0000256" key="1">
    <source>
        <dbReference type="SAM" id="MobiDB-lite"/>
    </source>
</evidence>
<gene>
    <name evidence="2" type="ORF">FSB_LOCUS55466</name>
</gene>
<feature type="compositionally biased region" description="Low complexity" evidence="1">
    <location>
        <begin position="308"/>
        <end position="320"/>
    </location>
</feature>